<evidence type="ECO:0008006" key="4">
    <source>
        <dbReference type="Google" id="ProtNLM"/>
    </source>
</evidence>
<name>A0A0B1SMR4_OESDE</name>
<gene>
    <name evidence="2" type="ORF">OESDEN_15454</name>
</gene>
<accession>A0A0B1SMR4</accession>
<keyword evidence="1" id="KW-0472">Membrane</keyword>
<sequence length="117" mass="13416">MVFGVSAEATGKKLKLFVNIVALVFWAVVIPFAVAVCVIALTYYSVYIGMLEIYEWILIGALLVPVPALCAYLVYRQHAQGNMLDTLFKRNPDLWGPRSRANRYEAERAERMIRKWF</sequence>
<evidence type="ECO:0000313" key="3">
    <source>
        <dbReference type="Proteomes" id="UP000053660"/>
    </source>
</evidence>
<dbReference type="OrthoDB" id="6581954at2759"/>
<keyword evidence="3" id="KW-1185">Reference proteome</keyword>
<protein>
    <recommendedName>
        <fullName evidence="4">Sodium:neurotransmitter symporter family protein</fullName>
    </recommendedName>
</protein>
<reference evidence="2 3" key="1">
    <citation type="submission" date="2014-03" db="EMBL/GenBank/DDBJ databases">
        <title>Draft genome of the hookworm Oesophagostomum dentatum.</title>
        <authorList>
            <person name="Mitreva M."/>
        </authorList>
    </citation>
    <scope>NUCLEOTIDE SEQUENCE [LARGE SCALE GENOMIC DNA]</scope>
    <source>
        <strain evidence="2 3">OD-Hann</strain>
    </source>
</reference>
<feature type="transmembrane region" description="Helical" evidence="1">
    <location>
        <begin position="16"/>
        <end position="44"/>
    </location>
</feature>
<dbReference type="EMBL" id="KN566554">
    <property type="protein sequence ID" value="KHJ84827.1"/>
    <property type="molecule type" value="Genomic_DNA"/>
</dbReference>
<evidence type="ECO:0000313" key="2">
    <source>
        <dbReference type="EMBL" id="KHJ84827.1"/>
    </source>
</evidence>
<keyword evidence="1" id="KW-1133">Transmembrane helix</keyword>
<keyword evidence="1" id="KW-0812">Transmembrane</keyword>
<dbReference type="Proteomes" id="UP000053660">
    <property type="component" value="Unassembled WGS sequence"/>
</dbReference>
<feature type="transmembrane region" description="Helical" evidence="1">
    <location>
        <begin position="56"/>
        <end position="75"/>
    </location>
</feature>
<proteinExistence type="predicted"/>
<dbReference type="AlphaFoldDB" id="A0A0B1SMR4"/>
<evidence type="ECO:0000256" key="1">
    <source>
        <dbReference type="SAM" id="Phobius"/>
    </source>
</evidence>
<organism evidence="2 3">
    <name type="scientific">Oesophagostomum dentatum</name>
    <name type="common">Nodular worm</name>
    <dbReference type="NCBI Taxonomy" id="61180"/>
    <lineage>
        <taxon>Eukaryota</taxon>
        <taxon>Metazoa</taxon>
        <taxon>Ecdysozoa</taxon>
        <taxon>Nematoda</taxon>
        <taxon>Chromadorea</taxon>
        <taxon>Rhabditida</taxon>
        <taxon>Rhabditina</taxon>
        <taxon>Rhabditomorpha</taxon>
        <taxon>Strongyloidea</taxon>
        <taxon>Strongylidae</taxon>
        <taxon>Oesophagostomum</taxon>
    </lineage>
</organism>